<reference evidence="2" key="1">
    <citation type="submission" date="2023-02" db="EMBL/GenBank/DDBJ databases">
        <title>Actinomadura rubrobrunea NBRC 14622.</title>
        <authorList>
            <person name="Ichikawa N."/>
            <person name="Sato H."/>
            <person name="Tonouchi N."/>
        </authorList>
    </citation>
    <scope>NUCLEOTIDE SEQUENCE</scope>
    <source>
        <strain evidence="2">NBRC 14622</strain>
    </source>
</reference>
<gene>
    <name evidence="2" type="ORF">Arub01_53840</name>
</gene>
<evidence type="ECO:0000313" key="2">
    <source>
        <dbReference type="EMBL" id="GLW67141.1"/>
    </source>
</evidence>
<evidence type="ECO:0000313" key="3">
    <source>
        <dbReference type="Proteomes" id="UP001165124"/>
    </source>
</evidence>
<dbReference type="InterPro" id="IPR036513">
    <property type="entry name" value="STAS_dom_sf"/>
</dbReference>
<protein>
    <recommendedName>
        <fullName evidence="1">STAS domain-containing protein</fullName>
    </recommendedName>
</protein>
<sequence length="126" mass="13557">MSTDRALTVQVSEQAGCALVAPAGTIDFRTRALLSDRLRRAIDETGLAVIVDMSAVELCDSGGLDALVRAHRRADARGTTMVIVGLPRHVERLFSLAGPRHALYRKPDLRTALHWLETGVGEPAAS</sequence>
<dbReference type="Proteomes" id="UP001165124">
    <property type="component" value="Unassembled WGS sequence"/>
</dbReference>
<dbReference type="PROSITE" id="PS50801">
    <property type="entry name" value="STAS"/>
    <property type="match status" value="1"/>
</dbReference>
<dbReference type="CDD" id="cd07043">
    <property type="entry name" value="STAS_anti-anti-sigma_factors"/>
    <property type="match status" value="1"/>
</dbReference>
<dbReference type="GO" id="GO:0043856">
    <property type="term" value="F:anti-sigma factor antagonist activity"/>
    <property type="evidence" value="ECO:0007669"/>
    <property type="project" value="TreeGrafter"/>
</dbReference>
<dbReference type="PANTHER" id="PTHR33495:SF2">
    <property type="entry name" value="ANTI-SIGMA FACTOR ANTAGONIST TM_1081-RELATED"/>
    <property type="match status" value="1"/>
</dbReference>
<name>A0A9W6UWY0_9ACTN</name>
<feature type="domain" description="STAS" evidence="1">
    <location>
        <begin position="7"/>
        <end position="98"/>
    </location>
</feature>
<proteinExistence type="predicted"/>
<dbReference type="EMBL" id="BSRZ01000020">
    <property type="protein sequence ID" value="GLW67141.1"/>
    <property type="molecule type" value="Genomic_DNA"/>
</dbReference>
<organism evidence="2 3">
    <name type="scientific">Actinomadura rubrobrunea</name>
    <dbReference type="NCBI Taxonomy" id="115335"/>
    <lineage>
        <taxon>Bacteria</taxon>
        <taxon>Bacillati</taxon>
        <taxon>Actinomycetota</taxon>
        <taxon>Actinomycetes</taxon>
        <taxon>Streptosporangiales</taxon>
        <taxon>Thermomonosporaceae</taxon>
        <taxon>Actinomadura</taxon>
    </lineage>
</organism>
<dbReference type="PANTHER" id="PTHR33495">
    <property type="entry name" value="ANTI-SIGMA FACTOR ANTAGONIST TM_1081-RELATED-RELATED"/>
    <property type="match status" value="1"/>
</dbReference>
<keyword evidence="3" id="KW-1185">Reference proteome</keyword>
<evidence type="ECO:0000259" key="1">
    <source>
        <dbReference type="PROSITE" id="PS50801"/>
    </source>
</evidence>
<dbReference type="Pfam" id="PF01740">
    <property type="entry name" value="STAS"/>
    <property type="match status" value="1"/>
</dbReference>
<dbReference type="RefSeq" id="WP_083951341.1">
    <property type="nucleotide sequence ID" value="NZ_BSRZ01000020.1"/>
</dbReference>
<dbReference type="AlphaFoldDB" id="A0A9W6UWY0"/>
<accession>A0A9W6UWY0</accession>
<dbReference type="SUPFAM" id="SSF52091">
    <property type="entry name" value="SpoIIaa-like"/>
    <property type="match status" value="1"/>
</dbReference>
<dbReference type="Gene3D" id="3.30.750.24">
    <property type="entry name" value="STAS domain"/>
    <property type="match status" value="1"/>
</dbReference>
<comment type="caution">
    <text evidence="2">The sequence shown here is derived from an EMBL/GenBank/DDBJ whole genome shotgun (WGS) entry which is preliminary data.</text>
</comment>
<dbReference type="InterPro" id="IPR002645">
    <property type="entry name" value="STAS_dom"/>
</dbReference>